<dbReference type="Proteomes" id="UP000053398">
    <property type="component" value="Unassembled WGS sequence"/>
</dbReference>
<comment type="caution">
    <text evidence="1">The sequence shown here is derived from an EMBL/GenBank/DDBJ whole genome shotgun (WGS) entry which is preliminary data.</text>
</comment>
<reference evidence="1 2" key="1">
    <citation type="submission" date="2015-10" db="EMBL/GenBank/DDBJ databases">
        <title>Draft genome sequence of Streptomyces corchorusii DSM 40340, type strain for the species Streptomyces corchorusii.</title>
        <authorList>
            <person name="Ruckert C."/>
            <person name="Winkler A."/>
            <person name="Kalinowski J."/>
            <person name="Kampfer P."/>
            <person name="Glaeser S."/>
        </authorList>
    </citation>
    <scope>NUCLEOTIDE SEQUENCE [LARGE SCALE GENOMIC DNA]</scope>
    <source>
        <strain evidence="1 2">DSM 40340</strain>
    </source>
</reference>
<organism evidence="1 2">
    <name type="scientific">Streptomyces corchorusii</name>
    <name type="common">Streptomyces chibaensis</name>
    <dbReference type="NCBI Taxonomy" id="1903"/>
    <lineage>
        <taxon>Bacteria</taxon>
        <taxon>Bacillati</taxon>
        <taxon>Actinomycetota</taxon>
        <taxon>Actinomycetes</taxon>
        <taxon>Kitasatosporales</taxon>
        <taxon>Streptomycetaceae</taxon>
        <taxon>Streptomyces</taxon>
    </lineage>
</organism>
<protein>
    <submittedName>
        <fullName evidence="1">Uncharacterized protein</fullName>
    </submittedName>
</protein>
<evidence type="ECO:0000313" key="2">
    <source>
        <dbReference type="Proteomes" id="UP000053398"/>
    </source>
</evidence>
<gene>
    <name evidence="1" type="ORF">AQJ11_02925</name>
</gene>
<keyword evidence="2" id="KW-1185">Reference proteome</keyword>
<sequence length="230" mass="24431">MSSSYIERLAQGTPQAGAALQLAQIVDAVDTAREVAEAAKPTVWHFASTADARAAVEQDQVADGDVLVVASERAVAFVVGVWPVAITQEHGTFHAYAKLGKPAREYARGLYIPSVERAEQVAVEAGFALADPAAAQAARIAVGEPAPIEVPRMLVEPGDVLHAFGARLRIVDTGTRIADTGQAEWWALVQGATEEDSRRTYRGQWALAVPVETAAWDVVTVERVLPTPAA</sequence>
<name>A0A101QM74_STRCK</name>
<accession>A0A101QM74</accession>
<evidence type="ECO:0000313" key="1">
    <source>
        <dbReference type="EMBL" id="KUN32495.1"/>
    </source>
</evidence>
<dbReference type="EMBL" id="LMWP01000002">
    <property type="protein sequence ID" value="KUN32495.1"/>
    <property type="molecule type" value="Genomic_DNA"/>
</dbReference>
<proteinExistence type="predicted"/>
<dbReference type="RefSeq" id="WP_059261706.1">
    <property type="nucleotide sequence ID" value="NZ_KQ948351.1"/>
</dbReference>
<dbReference type="AlphaFoldDB" id="A0A101QM74"/>